<reference evidence="1 2" key="1">
    <citation type="journal article" date="2011" name="J. Bacteriol.">
        <title>Complete genome sequence of the polycyclic aromatic hydrocarbon-degrading bacterium Alteromonas sp. strain SN2.</title>
        <authorList>
            <person name="Jin H.M."/>
            <person name="Jeong H."/>
            <person name="Moon E.J."/>
            <person name="Math R.K."/>
            <person name="Lee K."/>
            <person name="Kim H.J."/>
            <person name="Jeon C.O."/>
            <person name="Oh T.K."/>
            <person name="Kim J.F."/>
        </authorList>
    </citation>
    <scope>NUCLEOTIDE SEQUENCE [LARGE SCALE GENOMIC DNA]</scope>
    <source>
        <strain evidence="2">JCM 17741 / KACC 18427 / KCTC 11700BP / SN2</strain>
    </source>
</reference>
<organism evidence="1 2">
    <name type="scientific">Alteromonas naphthalenivorans</name>
    <dbReference type="NCBI Taxonomy" id="715451"/>
    <lineage>
        <taxon>Bacteria</taxon>
        <taxon>Pseudomonadati</taxon>
        <taxon>Pseudomonadota</taxon>
        <taxon>Gammaproteobacteria</taxon>
        <taxon>Alteromonadales</taxon>
        <taxon>Alteromonadaceae</taxon>
        <taxon>Alteromonas/Salinimonas group</taxon>
        <taxon>Alteromonas</taxon>
    </lineage>
</organism>
<dbReference type="Proteomes" id="UP000000683">
    <property type="component" value="Chromosome"/>
</dbReference>
<dbReference type="SUPFAM" id="SSF49503">
    <property type="entry name" value="Cupredoxins"/>
    <property type="match status" value="1"/>
</dbReference>
<gene>
    <name evidence="1" type="ordered locus">ambt_04520</name>
</gene>
<name>F5ZB19_ALTNA</name>
<evidence type="ECO:0000313" key="1">
    <source>
        <dbReference type="EMBL" id="AEF02454.1"/>
    </source>
</evidence>
<accession>F5ZB19</accession>
<dbReference type="KEGG" id="alt:ambt_04520"/>
<keyword evidence="2" id="KW-1185">Reference proteome</keyword>
<dbReference type="EMBL" id="CP002339">
    <property type="protein sequence ID" value="AEF02454.1"/>
    <property type="molecule type" value="Genomic_DNA"/>
</dbReference>
<dbReference type="Pfam" id="PF08985">
    <property type="entry name" value="DP-EP"/>
    <property type="match status" value="1"/>
</dbReference>
<proteinExistence type="predicted"/>
<dbReference type="InterPro" id="IPR015078">
    <property type="entry name" value="DP-EP"/>
</dbReference>
<dbReference type="HOGENOM" id="CLU_2033190_0_0_6"/>
<protein>
    <recommendedName>
        <fullName evidence="3">DP-EP family protein</fullName>
    </recommendedName>
</protein>
<dbReference type="OrthoDB" id="6335874at2"/>
<dbReference type="AlphaFoldDB" id="F5ZB19"/>
<evidence type="ECO:0000313" key="2">
    <source>
        <dbReference type="Proteomes" id="UP000000683"/>
    </source>
</evidence>
<dbReference type="InterPro" id="IPR008972">
    <property type="entry name" value="Cupredoxin"/>
</dbReference>
<evidence type="ECO:0008006" key="3">
    <source>
        <dbReference type="Google" id="ProtNLM"/>
    </source>
</evidence>
<dbReference type="Gene3D" id="2.60.40.420">
    <property type="entry name" value="Cupredoxins - blue copper proteins"/>
    <property type="match status" value="1"/>
</dbReference>
<dbReference type="RefSeq" id="WP_013783395.1">
    <property type="nucleotide sequence ID" value="NC_015554.1"/>
</dbReference>
<sequence>MSNPTPIFQFMVSVFTDETPPRYAIYDTSGNPATGNVTVTESSSMIMYTLKKESSDLQFVGPVISGDLDNDLTYSITEDGQTIIFVDSDSATESICMKLVTAPKSSVYTSQDPQIINKQKN</sequence>